<dbReference type="EMBL" id="CP119078">
    <property type="protein sequence ID" value="WED44564.1"/>
    <property type="molecule type" value="Genomic_DNA"/>
</dbReference>
<dbReference type="RefSeq" id="WP_275090384.1">
    <property type="nucleotide sequence ID" value="NZ_CP119078.1"/>
</dbReference>
<name>A0ABY8AVT8_9GAMM</name>
<keyword evidence="2" id="KW-1185">Reference proteome</keyword>
<reference evidence="1 2" key="1">
    <citation type="submission" date="2023-02" db="EMBL/GenBank/DDBJ databases">
        <title>Genome Sequence of L. cardiaca H63T.</title>
        <authorList>
            <person name="Lopez A.E."/>
            <person name="Cianciotto N.P."/>
        </authorList>
    </citation>
    <scope>NUCLEOTIDE SEQUENCE [LARGE SCALE GENOMIC DNA]</scope>
    <source>
        <strain evidence="1 2">H63</strain>
    </source>
</reference>
<protein>
    <submittedName>
        <fullName evidence="1">Phasin family protein</fullName>
    </submittedName>
</protein>
<proteinExistence type="predicted"/>
<evidence type="ECO:0000313" key="1">
    <source>
        <dbReference type="EMBL" id="WED44564.1"/>
    </source>
</evidence>
<evidence type="ECO:0000313" key="2">
    <source>
        <dbReference type="Proteomes" id="UP001222087"/>
    </source>
</evidence>
<organism evidence="1 2">
    <name type="scientific">Legionella cardiaca</name>
    <dbReference type="NCBI Taxonomy" id="1071983"/>
    <lineage>
        <taxon>Bacteria</taxon>
        <taxon>Pseudomonadati</taxon>
        <taxon>Pseudomonadota</taxon>
        <taxon>Gammaproteobacteria</taxon>
        <taxon>Legionellales</taxon>
        <taxon>Legionellaceae</taxon>
        <taxon>Legionella</taxon>
    </lineage>
</organism>
<gene>
    <name evidence="1" type="ORF">PXX05_07190</name>
</gene>
<accession>A0ABY8AVT8</accession>
<sequence>MHPDYIESWKDTLHQLQKPLRELAELNVKTFQKISYLKPDELSQLKNPEDFLEKNVHIFIHNSHKMLDYMQQAFDIFEKQLLSVANDINNRH</sequence>
<dbReference type="Proteomes" id="UP001222087">
    <property type="component" value="Chromosome"/>
</dbReference>